<keyword evidence="1" id="KW-0472">Membrane</keyword>
<name>A0AAF0QSZ2_SOLVR</name>
<accession>A0AAF0QSZ2</accession>
<dbReference type="GO" id="GO:0020037">
    <property type="term" value="F:heme binding"/>
    <property type="evidence" value="ECO:0007669"/>
    <property type="project" value="InterPro"/>
</dbReference>
<keyword evidence="3" id="KW-1185">Reference proteome</keyword>
<dbReference type="SUPFAM" id="SSF48264">
    <property type="entry name" value="Cytochrome P450"/>
    <property type="match status" value="1"/>
</dbReference>
<dbReference type="Proteomes" id="UP001234989">
    <property type="component" value="Chromosome 5"/>
</dbReference>
<dbReference type="GO" id="GO:0005506">
    <property type="term" value="F:iron ion binding"/>
    <property type="evidence" value="ECO:0007669"/>
    <property type="project" value="InterPro"/>
</dbReference>
<evidence type="ECO:0000313" key="3">
    <source>
        <dbReference type="Proteomes" id="UP001234989"/>
    </source>
</evidence>
<feature type="transmembrane region" description="Helical" evidence="1">
    <location>
        <begin position="40"/>
        <end position="60"/>
    </location>
</feature>
<dbReference type="InterPro" id="IPR036396">
    <property type="entry name" value="Cyt_P450_sf"/>
</dbReference>
<proteinExistence type="predicted"/>
<reference evidence="2" key="1">
    <citation type="submission" date="2023-08" db="EMBL/GenBank/DDBJ databases">
        <title>A de novo genome assembly of Solanum verrucosum Schlechtendal, a Mexican diploid species geographically isolated from the other diploid A-genome species in potato relatives.</title>
        <authorList>
            <person name="Hosaka K."/>
        </authorList>
    </citation>
    <scope>NUCLEOTIDE SEQUENCE</scope>
    <source>
        <tissue evidence="2">Young leaves</tissue>
    </source>
</reference>
<dbReference type="Pfam" id="PF00067">
    <property type="entry name" value="p450"/>
    <property type="match status" value="1"/>
</dbReference>
<gene>
    <name evidence="2" type="ORF">MTR67_022201</name>
</gene>
<sequence>MLRISELFAVAIIYIILHIIISKLIATVREQGRRLPLGPTGWPVIGALSLLGSMPHVALAKMAKKYGPIMYLKVGTCGMVVASTPNAAKAFLKTLDINFSNRPPNAGKNISSNLLMLKNYSIL</sequence>
<protein>
    <submittedName>
        <fullName evidence="2">Uncharacterized protein</fullName>
    </submittedName>
</protein>
<evidence type="ECO:0000313" key="2">
    <source>
        <dbReference type="EMBL" id="WMV28816.1"/>
    </source>
</evidence>
<dbReference type="PANTHER" id="PTHR24299:SF31">
    <property type="entry name" value="FLAVONOID 3',5'-HYDROXYLASE 2-LIKE"/>
    <property type="match status" value="1"/>
</dbReference>
<evidence type="ECO:0000256" key="1">
    <source>
        <dbReference type="SAM" id="Phobius"/>
    </source>
</evidence>
<keyword evidence="1" id="KW-1133">Transmembrane helix</keyword>
<dbReference type="EMBL" id="CP133616">
    <property type="protein sequence ID" value="WMV28816.1"/>
    <property type="molecule type" value="Genomic_DNA"/>
</dbReference>
<dbReference type="AlphaFoldDB" id="A0AAF0QSZ2"/>
<keyword evidence="1" id="KW-0812">Transmembrane</keyword>
<dbReference type="InterPro" id="IPR001128">
    <property type="entry name" value="Cyt_P450"/>
</dbReference>
<dbReference type="Gene3D" id="1.10.630.10">
    <property type="entry name" value="Cytochrome P450"/>
    <property type="match status" value="1"/>
</dbReference>
<feature type="transmembrane region" description="Helical" evidence="1">
    <location>
        <begin position="7"/>
        <end position="28"/>
    </location>
</feature>
<organism evidence="2 3">
    <name type="scientific">Solanum verrucosum</name>
    <dbReference type="NCBI Taxonomy" id="315347"/>
    <lineage>
        <taxon>Eukaryota</taxon>
        <taxon>Viridiplantae</taxon>
        <taxon>Streptophyta</taxon>
        <taxon>Embryophyta</taxon>
        <taxon>Tracheophyta</taxon>
        <taxon>Spermatophyta</taxon>
        <taxon>Magnoliopsida</taxon>
        <taxon>eudicotyledons</taxon>
        <taxon>Gunneridae</taxon>
        <taxon>Pentapetalae</taxon>
        <taxon>asterids</taxon>
        <taxon>lamiids</taxon>
        <taxon>Solanales</taxon>
        <taxon>Solanaceae</taxon>
        <taxon>Solanoideae</taxon>
        <taxon>Solaneae</taxon>
        <taxon>Solanum</taxon>
    </lineage>
</organism>
<dbReference type="GO" id="GO:0016705">
    <property type="term" value="F:oxidoreductase activity, acting on paired donors, with incorporation or reduction of molecular oxygen"/>
    <property type="evidence" value="ECO:0007669"/>
    <property type="project" value="InterPro"/>
</dbReference>
<dbReference type="GO" id="GO:0004497">
    <property type="term" value="F:monooxygenase activity"/>
    <property type="evidence" value="ECO:0007669"/>
    <property type="project" value="InterPro"/>
</dbReference>
<dbReference type="PANTHER" id="PTHR24299">
    <property type="entry name" value="CYTOCHROME P450 FAMILY 1"/>
    <property type="match status" value="1"/>
</dbReference>